<evidence type="ECO:0000313" key="3">
    <source>
        <dbReference type="Proteomes" id="UP001056429"/>
    </source>
</evidence>
<dbReference type="PANTHER" id="PTHR39179:SF1">
    <property type="entry name" value="SPORE COAT PROTEIN I"/>
    <property type="match status" value="1"/>
</dbReference>
<sequence length="340" mass="41189">METRIKDREYLKQYDLDIDIFKEFNLEIVDVIPTRKVYLAIGEDKEYVLKRVDYKKEDIYFIKYLIDSFKNNGFNRLFDYVKTRDGALYLTYEGSTYCMMEYVKGRECQCSNPIDIDIATKGIGELHLAGRNIEVNMPGKNLIGEMEQILSNKTQVIKEIQKQVCKFPHFREFDEMFMENVQYYIEQMKNSVKGIKKSSYKELCEDSRYHTICHHDLAYHNILINEEEAFFVDFDYAIRDIKVHDLRNFINKVMKEYFYDIEVAEKILQQYRKINTLDKKEIEVLYYLLMFPEDFYSISAAYYKRLKKWEEGTFIKRFEKKAAFREDREKFLIEFKNRFL</sequence>
<dbReference type="InterPro" id="IPR014255">
    <property type="entry name" value="Spore_coat_CotS"/>
</dbReference>
<dbReference type="InterPro" id="IPR047175">
    <property type="entry name" value="CotS-like"/>
</dbReference>
<evidence type="ECO:0000313" key="2">
    <source>
        <dbReference type="EMBL" id="MCM1990027.1"/>
    </source>
</evidence>
<dbReference type="Proteomes" id="UP001056429">
    <property type="component" value="Unassembled WGS sequence"/>
</dbReference>
<gene>
    <name evidence="2" type="ORF">KDK92_09755</name>
</gene>
<accession>A0A9J6P0I0</accession>
<protein>
    <submittedName>
        <fullName evidence="2">CotS family spore coat protein</fullName>
    </submittedName>
</protein>
<dbReference type="Pfam" id="PF01636">
    <property type="entry name" value="APH"/>
    <property type="match status" value="1"/>
</dbReference>
<keyword evidence="3" id="KW-1185">Reference proteome</keyword>
<keyword evidence="2" id="KW-0946">Virion</keyword>
<dbReference type="GO" id="GO:0042601">
    <property type="term" value="C:endospore-forming forespore"/>
    <property type="evidence" value="ECO:0007669"/>
    <property type="project" value="TreeGrafter"/>
</dbReference>
<name>A0A9J6P0I0_9CLOT</name>
<reference evidence="2" key="2">
    <citation type="submission" date="2021-04" db="EMBL/GenBank/DDBJ databases">
        <authorList>
            <person name="Dong X."/>
        </authorList>
    </citation>
    <scope>NUCLEOTIDE SEQUENCE</scope>
    <source>
        <strain evidence="2">ZWT</strain>
    </source>
</reference>
<dbReference type="Gene3D" id="3.30.200.20">
    <property type="entry name" value="Phosphorylase Kinase, domain 1"/>
    <property type="match status" value="1"/>
</dbReference>
<dbReference type="RefSeq" id="WP_250859073.1">
    <property type="nucleotide sequence ID" value="NZ_JAGSOJ010000002.1"/>
</dbReference>
<dbReference type="InterPro" id="IPR002575">
    <property type="entry name" value="Aminoglycoside_PTrfase"/>
</dbReference>
<dbReference type="NCBIfam" id="TIGR02906">
    <property type="entry name" value="spore_CotS"/>
    <property type="match status" value="1"/>
</dbReference>
<feature type="domain" description="Aminoglycoside phosphotransferase" evidence="1">
    <location>
        <begin position="37"/>
        <end position="250"/>
    </location>
</feature>
<dbReference type="PANTHER" id="PTHR39179">
    <property type="entry name" value="SPORE COAT PROTEIN I"/>
    <property type="match status" value="1"/>
</dbReference>
<comment type="caution">
    <text evidence="2">The sequence shown here is derived from an EMBL/GenBank/DDBJ whole genome shotgun (WGS) entry which is preliminary data.</text>
</comment>
<keyword evidence="2" id="KW-0167">Capsid protein</keyword>
<dbReference type="EMBL" id="JAGSOJ010000002">
    <property type="protein sequence ID" value="MCM1990027.1"/>
    <property type="molecule type" value="Genomic_DNA"/>
</dbReference>
<reference evidence="2" key="1">
    <citation type="journal article" date="2021" name="mSystems">
        <title>Bacteria and Archaea Synergistically Convert Glycine Betaine to Biogenic Methane in the Formosa Cold Seep of the South China Sea.</title>
        <authorList>
            <person name="Li L."/>
            <person name="Zhang W."/>
            <person name="Zhang S."/>
            <person name="Song L."/>
            <person name="Sun Q."/>
            <person name="Zhang H."/>
            <person name="Xiang H."/>
            <person name="Dong X."/>
        </authorList>
    </citation>
    <scope>NUCLEOTIDE SEQUENCE</scope>
    <source>
        <strain evidence="2">ZWT</strain>
    </source>
</reference>
<dbReference type="InterPro" id="IPR011009">
    <property type="entry name" value="Kinase-like_dom_sf"/>
</dbReference>
<dbReference type="Gene3D" id="3.90.1200.10">
    <property type="match status" value="1"/>
</dbReference>
<dbReference type="AlphaFoldDB" id="A0A9J6P0I0"/>
<evidence type="ECO:0000259" key="1">
    <source>
        <dbReference type="Pfam" id="PF01636"/>
    </source>
</evidence>
<proteinExistence type="predicted"/>
<dbReference type="SUPFAM" id="SSF56112">
    <property type="entry name" value="Protein kinase-like (PK-like)"/>
    <property type="match status" value="1"/>
</dbReference>
<organism evidence="2 3">
    <name type="scientific">Oceanirhabdus seepicola</name>
    <dbReference type="NCBI Taxonomy" id="2828781"/>
    <lineage>
        <taxon>Bacteria</taxon>
        <taxon>Bacillati</taxon>
        <taxon>Bacillota</taxon>
        <taxon>Clostridia</taxon>
        <taxon>Eubacteriales</taxon>
        <taxon>Clostridiaceae</taxon>
        <taxon>Oceanirhabdus</taxon>
    </lineage>
</organism>